<dbReference type="Proteomes" id="UP001247805">
    <property type="component" value="Unassembled WGS sequence"/>
</dbReference>
<keyword evidence="2" id="KW-1185">Reference proteome</keyword>
<accession>A0ABU3SSJ4</accession>
<reference evidence="1 2" key="1">
    <citation type="submission" date="2023-10" db="EMBL/GenBank/DDBJ databases">
        <title>Glaciecola aquimarina strain GGW-M5 nov., isolated from a coastal seawater.</title>
        <authorList>
            <person name="Bayburt H."/>
            <person name="Kim J.M."/>
            <person name="Choi B.J."/>
            <person name="Jeon C.O."/>
        </authorList>
    </citation>
    <scope>NUCLEOTIDE SEQUENCE [LARGE SCALE GENOMIC DNA]</scope>
    <source>
        <strain evidence="1 2">KCTC 32108</strain>
    </source>
</reference>
<protein>
    <submittedName>
        <fullName evidence="1">Uncharacterized protein</fullName>
    </submittedName>
</protein>
<organism evidence="1 2">
    <name type="scientific">Paraglaciecola aquimarina</name>
    <dbReference type="NCBI Taxonomy" id="1235557"/>
    <lineage>
        <taxon>Bacteria</taxon>
        <taxon>Pseudomonadati</taxon>
        <taxon>Pseudomonadota</taxon>
        <taxon>Gammaproteobacteria</taxon>
        <taxon>Alteromonadales</taxon>
        <taxon>Alteromonadaceae</taxon>
        <taxon>Paraglaciecola</taxon>
    </lineage>
</organism>
<name>A0ABU3SSJ4_9ALTE</name>
<evidence type="ECO:0000313" key="1">
    <source>
        <dbReference type="EMBL" id="MDU0352982.1"/>
    </source>
</evidence>
<gene>
    <name evidence="1" type="ORF">RS130_02700</name>
</gene>
<comment type="caution">
    <text evidence="1">The sequence shown here is derived from an EMBL/GenBank/DDBJ whole genome shotgun (WGS) entry which is preliminary data.</text>
</comment>
<dbReference type="EMBL" id="JAWDIO010000002">
    <property type="protein sequence ID" value="MDU0352982.1"/>
    <property type="molecule type" value="Genomic_DNA"/>
</dbReference>
<evidence type="ECO:0000313" key="2">
    <source>
        <dbReference type="Proteomes" id="UP001247805"/>
    </source>
</evidence>
<dbReference type="RefSeq" id="WP_316024681.1">
    <property type="nucleotide sequence ID" value="NZ_JAWDIO010000002.1"/>
</dbReference>
<sequence length="75" mass="8264">MQKQKQQLAQAKKDLEVAQKYSQRRRLDAQQKTKIFLSSTTGIASAFGAGAIHGATSKQTQSPVSSLLPMLMRML</sequence>
<proteinExistence type="predicted"/>